<dbReference type="AlphaFoldDB" id="A0A9D2N007"/>
<reference evidence="1" key="2">
    <citation type="submission" date="2021-04" db="EMBL/GenBank/DDBJ databases">
        <authorList>
            <person name="Gilroy R."/>
        </authorList>
    </citation>
    <scope>NUCLEOTIDE SEQUENCE</scope>
    <source>
        <strain evidence="1">CHK180-15479</strain>
    </source>
</reference>
<organism evidence="1 2">
    <name type="scientific">Candidatus Enterocloster excrementipullorum</name>
    <dbReference type="NCBI Taxonomy" id="2838559"/>
    <lineage>
        <taxon>Bacteria</taxon>
        <taxon>Bacillati</taxon>
        <taxon>Bacillota</taxon>
        <taxon>Clostridia</taxon>
        <taxon>Lachnospirales</taxon>
        <taxon>Lachnospiraceae</taxon>
        <taxon>Enterocloster</taxon>
    </lineage>
</organism>
<sequence>MTNQFAEIPDTFWGLFRSGNRQIYIEALLQINEEYQYSNYYLSREVCIRTLSDYFARRNVELTQDEWEDDFDLLEPQSIRILNWLLRTGWLRKVNDYMEMTVNIVIPDYAAVFVDAFARLAGEDEDETQVYIQNIYGLVFAFLNDPRANLSLLKTAVVNTRRLNKTLQDMLHNMDRFFGELLDKQRYGDVLEEHLRGYVEEIVQKKYHILKTSDNFYLYKTDIKRWIAQMRRDEAWLEEVCRKNRRLRGIEVTAEDIEEQLDLIERGFDDIEHRIANLDKEHTRYIRATVTRIHYLLNREDSMKGLVIRILSHLSEAEEKGVLDEDLAQVAKRLNVSQFTVISDRSLYRRRRPREDFVRGMAREEEQEELSREDILRMNKIKNRYSRKEIEDFILERMKEGRLEAAEDTVQGDEDFEKLILAYDDAMRKDSPYRVTVREDGEIDNGSYRYPRLTFELRSKRKGIQEKEDKE</sequence>
<proteinExistence type="predicted"/>
<evidence type="ECO:0000313" key="1">
    <source>
        <dbReference type="EMBL" id="HJC05581.1"/>
    </source>
</evidence>
<evidence type="ECO:0000313" key="2">
    <source>
        <dbReference type="Proteomes" id="UP000823910"/>
    </source>
</evidence>
<accession>A0A9D2N007</accession>
<gene>
    <name evidence="1" type="ORF">H9704_05425</name>
</gene>
<reference evidence="1" key="1">
    <citation type="journal article" date="2021" name="PeerJ">
        <title>Extensive microbial diversity within the chicken gut microbiome revealed by metagenomics and culture.</title>
        <authorList>
            <person name="Gilroy R."/>
            <person name="Ravi A."/>
            <person name="Getino M."/>
            <person name="Pursley I."/>
            <person name="Horton D.L."/>
            <person name="Alikhan N.F."/>
            <person name="Baker D."/>
            <person name="Gharbi K."/>
            <person name="Hall N."/>
            <person name="Watson M."/>
            <person name="Adriaenssens E.M."/>
            <person name="Foster-Nyarko E."/>
            <person name="Jarju S."/>
            <person name="Secka A."/>
            <person name="Antonio M."/>
            <person name="Oren A."/>
            <person name="Chaudhuri R.R."/>
            <person name="La Ragione R."/>
            <person name="Hildebrand F."/>
            <person name="Pallen M.J."/>
        </authorList>
    </citation>
    <scope>NUCLEOTIDE SEQUENCE</scope>
    <source>
        <strain evidence="1">CHK180-15479</strain>
    </source>
</reference>
<comment type="caution">
    <text evidence="1">The sequence shown here is derived from an EMBL/GenBank/DDBJ whole genome shotgun (WGS) entry which is preliminary data.</text>
</comment>
<protein>
    <submittedName>
        <fullName evidence="1">Uncharacterized protein</fullName>
    </submittedName>
</protein>
<dbReference type="Pfam" id="PF18982">
    <property type="entry name" value="JetA"/>
    <property type="match status" value="1"/>
</dbReference>
<dbReference type="InterPro" id="IPR043773">
    <property type="entry name" value="JetA"/>
</dbReference>
<dbReference type="Proteomes" id="UP000823910">
    <property type="component" value="Unassembled WGS sequence"/>
</dbReference>
<dbReference type="EMBL" id="DWWT01000022">
    <property type="protein sequence ID" value="HJC05581.1"/>
    <property type="molecule type" value="Genomic_DNA"/>
</dbReference>
<name>A0A9D2N007_9FIRM</name>